<gene>
    <name evidence="2" type="ORF">A9Q68_01415</name>
</gene>
<dbReference type="InterPro" id="IPR021008">
    <property type="entry name" value="DltX"/>
</dbReference>
<keyword evidence="1" id="KW-0812">Transmembrane</keyword>
<dbReference type="AlphaFoldDB" id="A0A1L8MN76"/>
<dbReference type="EMBL" id="LZDD01000001">
    <property type="protein sequence ID" value="OJF72230.1"/>
    <property type="molecule type" value="Genomic_DNA"/>
</dbReference>
<reference evidence="3" key="1">
    <citation type="submission" date="2016-06" db="EMBL/GenBank/DDBJ databases">
        <authorList>
            <person name="de Vries S.P.W."/>
            <person name="Hadjirin N.F."/>
            <person name="Lay E.M."/>
            <person name="Zadoks R.N."/>
            <person name="Peacock S.J."/>
            <person name="Parkhill J."/>
            <person name="Grant A.J."/>
            <person name="Mcdougall S."/>
            <person name="Holmes M.A."/>
        </authorList>
    </citation>
    <scope>NUCLEOTIDE SEQUENCE [LARGE SCALE GENOMIC DNA]</scope>
    <source>
        <strain evidence="3">NZ1587</strain>
    </source>
</reference>
<dbReference type="STRING" id="1856638.A9Q68_01415"/>
<accession>A0A1L8MN76</accession>
<evidence type="ECO:0000313" key="2">
    <source>
        <dbReference type="EMBL" id="OJF72230.1"/>
    </source>
</evidence>
<evidence type="ECO:0000256" key="1">
    <source>
        <dbReference type="SAM" id="Phobius"/>
    </source>
</evidence>
<keyword evidence="1" id="KW-1133">Transmembrane helix</keyword>
<keyword evidence="3" id="KW-1185">Reference proteome</keyword>
<dbReference type="RefSeq" id="WP_071792884.1">
    <property type="nucleotide sequence ID" value="NZ_LZDD01000001.1"/>
</dbReference>
<organism evidence="2 3">
    <name type="scientific">Streptococcus bovimastitidis</name>
    <dbReference type="NCBI Taxonomy" id="1856638"/>
    <lineage>
        <taxon>Bacteria</taxon>
        <taxon>Bacillati</taxon>
        <taxon>Bacillota</taxon>
        <taxon>Bacilli</taxon>
        <taxon>Lactobacillales</taxon>
        <taxon>Streptococcaceae</taxon>
        <taxon>Streptococcus</taxon>
    </lineage>
</organism>
<comment type="caution">
    <text evidence="2">The sequence shown here is derived from an EMBL/GenBank/DDBJ whole genome shotgun (WGS) entry which is preliminary data.</text>
</comment>
<protein>
    <submittedName>
        <fullName evidence="2">D-alanyl-lipoteichoic acid biosynthesis protein</fullName>
    </submittedName>
</protein>
<proteinExistence type="predicted"/>
<sequence length="44" mass="5337">MNEKRKILMLFIGKTVLFYLIFILLIYIFDYLGHGQSAFIYNEF</sequence>
<keyword evidence="1" id="KW-0472">Membrane</keyword>
<name>A0A1L8MN76_9STRE</name>
<dbReference type="Pfam" id="PF12459">
    <property type="entry name" value="DltX"/>
    <property type="match status" value="1"/>
</dbReference>
<dbReference type="Proteomes" id="UP000182015">
    <property type="component" value="Unassembled WGS sequence"/>
</dbReference>
<evidence type="ECO:0000313" key="3">
    <source>
        <dbReference type="Proteomes" id="UP000182015"/>
    </source>
</evidence>
<feature type="transmembrane region" description="Helical" evidence="1">
    <location>
        <begin position="7"/>
        <end position="29"/>
    </location>
</feature>